<dbReference type="AlphaFoldDB" id="A0A822XLZ6"/>
<name>A0A822XLZ6_NELNU</name>
<comment type="caution">
    <text evidence="1">The sequence shown here is derived from an EMBL/GenBank/DDBJ whole genome shotgun (WGS) entry which is preliminary data.</text>
</comment>
<gene>
    <name evidence="1" type="ORF">HUJ06_021268</name>
</gene>
<accession>A0A822XLZ6</accession>
<evidence type="ECO:0000313" key="1">
    <source>
        <dbReference type="EMBL" id="DAD19805.1"/>
    </source>
</evidence>
<organism evidence="1 2">
    <name type="scientific">Nelumbo nucifera</name>
    <name type="common">Sacred lotus</name>
    <dbReference type="NCBI Taxonomy" id="4432"/>
    <lineage>
        <taxon>Eukaryota</taxon>
        <taxon>Viridiplantae</taxon>
        <taxon>Streptophyta</taxon>
        <taxon>Embryophyta</taxon>
        <taxon>Tracheophyta</taxon>
        <taxon>Spermatophyta</taxon>
        <taxon>Magnoliopsida</taxon>
        <taxon>Proteales</taxon>
        <taxon>Nelumbonaceae</taxon>
        <taxon>Nelumbo</taxon>
    </lineage>
</organism>
<dbReference type="EMBL" id="DUZY01000001">
    <property type="protein sequence ID" value="DAD19805.1"/>
    <property type="molecule type" value="Genomic_DNA"/>
</dbReference>
<dbReference type="Proteomes" id="UP000607653">
    <property type="component" value="Unassembled WGS sequence"/>
</dbReference>
<evidence type="ECO:0000313" key="2">
    <source>
        <dbReference type="Proteomes" id="UP000607653"/>
    </source>
</evidence>
<proteinExistence type="predicted"/>
<sequence length="38" mass="4136">MFAECSGVELLLSEGIGIEARYPHLTTDVRSEVSLLQA</sequence>
<reference evidence="1 2" key="1">
    <citation type="journal article" date="2020" name="Mol. Biol. Evol.">
        <title>Distinct Expression and Methylation Patterns for Genes with Different Fates following a Single Whole-Genome Duplication in Flowering Plants.</title>
        <authorList>
            <person name="Shi T."/>
            <person name="Rahmani R.S."/>
            <person name="Gugger P.F."/>
            <person name="Wang M."/>
            <person name="Li H."/>
            <person name="Zhang Y."/>
            <person name="Li Z."/>
            <person name="Wang Q."/>
            <person name="Van de Peer Y."/>
            <person name="Marchal K."/>
            <person name="Chen J."/>
        </authorList>
    </citation>
    <scope>NUCLEOTIDE SEQUENCE [LARGE SCALE GENOMIC DNA]</scope>
    <source>
        <tissue evidence="1">Leaf</tissue>
    </source>
</reference>
<keyword evidence="2" id="KW-1185">Reference proteome</keyword>
<protein>
    <submittedName>
        <fullName evidence="1">Uncharacterized protein</fullName>
    </submittedName>
</protein>